<organism evidence="8 9">
    <name type="scientific">Bifidobacterium minimum</name>
    <dbReference type="NCBI Taxonomy" id="1693"/>
    <lineage>
        <taxon>Bacteria</taxon>
        <taxon>Bacillati</taxon>
        <taxon>Actinomycetota</taxon>
        <taxon>Actinomycetes</taxon>
        <taxon>Bifidobacteriales</taxon>
        <taxon>Bifidobacteriaceae</taxon>
        <taxon>Bifidobacterium</taxon>
    </lineage>
</organism>
<dbReference type="Pfam" id="PF08328">
    <property type="entry name" value="ASL_C"/>
    <property type="match status" value="1"/>
</dbReference>
<dbReference type="InterPro" id="IPR024083">
    <property type="entry name" value="Fumarase/histidase_N"/>
</dbReference>
<gene>
    <name evidence="8" type="ORF">BMIN_0362</name>
</gene>
<feature type="domain" description="Fumarate lyase N-terminal" evidence="6">
    <location>
        <begin position="37"/>
        <end position="348"/>
    </location>
</feature>
<dbReference type="GO" id="GO:0006188">
    <property type="term" value="P:IMP biosynthetic process"/>
    <property type="evidence" value="ECO:0007669"/>
    <property type="project" value="InterPro"/>
</dbReference>
<dbReference type="InterPro" id="IPR047136">
    <property type="entry name" value="PurB_bact"/>
</dbReference>
<evidence type="ECO:0000313" key="8">
    <source>
        <dbReference type="EMBL" id="KFI72467.1"/>
    </source>
</evidence>
<dbReference type="PANTHER" id="PTHR43411:SF1">
    <property type="entry name" value="ADENYLOSUCCINATE LYASE"/>
    <property type="match status" value="1"/>
</dbReference>
<dbReference type="PRINTS" id="PR00149">
    <property type="entry name" value="FUMRATELYASE"/>
</dbReference>
<dbReference type="Gene3D" id="1.10.275.10">
    <property type="entry name" value="Fumarase/aspartase (N-terminal domain)"/>
    <property type="match status" value="1"/>
</dbReference>
<keyword evidence="9" id="KW-1185">Reference proteome</keyword>
<dbReference type="InterPro" id="IPR000362">
    <property type="entry name" value="Fumarate_lyase_fam"/>
</dbReference>
<evidence type="ECO:0000259" key="6">
    <source>
        <dbReference type="Pfam" id="PF00206"/>
    </source>
</evidence>
<evidence type="ECO:0000256" key="4">
    <source>
        <dbReference type="ARBA" id="ARBA00023239"/>
    </source>
</evidence>
<keyword evidence="4 8" id="KW-0456">Lyase</keyword>
<keyword evidence="3" id="KW-0658">Purine biosynthesis</keyword>
<dbReference type="InterPro" id="IPR008948">
    <property type="entry name" value="L-Aspartase-like"/>
</dbReference>
<dbReference type="STRING" id="1693.BMIN_0362"/>
<dbReference type="AlphaFoldDB" id="A0A087BN67"/>
<evidence type="ECO:0000313" key="9">
    <source>
        <dbReference type="Proteomes" id="UP000029014"/>
    </source>
</evidence>
<dbReference type="EC" id="4.3.2.2" evidence="8"/>
<feature type="domain" description="Adenylosuccinate lyase PurB C-terminal" evidence="7">
    <location>
        <begin position="369"/>
        <end position="489"/>
    </location>
</feature>
<comment type="caution">
    <text evidence="8">The sequence shown here is derived from an EMBL/GenBank/DDBJ whole genome shotgun (WGS) entry which is preliminary data.</text>
</comment>
<dbReference type="InterPro" id="IPR022761">
    <property type="entry name" value="Fumarate_lyase_N"/>
</dbReference>
<dbReference type="SUPFAM" id="SSF48557">
    <property type="entry name" value="L-aspartase-like"/>
    <property type="match status" value="1"/>
</dbReference>
<evidence type="ECO:0000256" key="2">
    <source>
        <dbReference type="ARBA" id="ARBA00004734"/>
    </source>
</evidence>
<dbReference type="Gene3D" id="1.10.40.30">
    <property type="entry name" value="Fumarase/aspartase (C-terminal domain)"/>
    <property type="match status" value="1"/>
</dbReference>
<comment type="pathway">
    <text evidence="2">Purine metabolism; AMP biosynthesis via de novo pathway; AMP from IMP: step 2/2.</text>
</comment>
<protein>
    <submittedName>
        <fullName evidence="8">Adenylosuccinate lyase</fullName>
        <ecNumber evidence="8">4.3.2.2</ecNumber>
    </submittedName>
</protein>
<accession>A0A087BN67</accession>
<dbReference type="NCBIfam" id="NF006764">
    <property type="entry name" value="PRK09285.1"/>
    <property type="match status" value="1"/>
</dbReference>
<dbReference type="Gene3D" id="1.20.200.10">
    <property type="entry name" value="Fumarase/aspartase (Central domain)"/>
    <property type="match status" value="1"/>
</dbReference>
<dbReference type="EMBL" id="JGZD01000009">
    <property type="protein sequence ID" value="KFI72467.1"/>
    <property type="molecule type" value="Genomic_DNA"/>
</dbReference>
<dbReference type="PROSITE" id="PS00163">
    <property type="entry name" value="FUMARATE_LYASES"/>
    <property type="match status" value="1"/>
</dbReference>
<name>A0A087BN67_9BIFI</name>
<evidence type="ECO:0000256" key="1">
    <source>
        <dbReference type="ARBA" id="ARBA00004706"/>
    </source>
</evidence>
<dbReference type="Proteomes" id="UP000029014">
    <property type="component" value="Unassembled WGS sequence"/>
</dbReference>
<reference evidence="8 9" key="1">
    <citation type="submission" date="2014-03" db="EMBL/GenBank/DDBJ databases">
        <title>Genomics of Bifidobacteria.</title>
        <authorList>
            <person name="Ventura M."/>
            <person name="Milani C."/>
            <person name="Lugli G.A."/>
        </authorList>
    </citation>
    <scope>NUCLEOTIDE SEQUENCE [LARGE SCALE GENOMIC DNA]</scope>
    <source>
        <strain evidence="8 9">LMG 11592</strain>
    </source>
</reference>
<proteinExistence type="predicted"/>
<evidence type="ECO:0000256" key="5">
    <source>
        <dbReference type="ARBA" id="ARBA00025012"/>
    </source>
</evidence>
<dbReference type="Pfam" id="PF00206">
    <property type="entry name" value="Lyase_1"/>
    <property type="match status" value="1"/>
</dbReference>
<comment type="function">
    <text evidence="5">Catalyzes two reactions in de novo purine nucleotide biosynthesis. Catalyzes the breakdown of 5-aminoimidazole- (N-succinylocarboxamide) ribotide (SAICAR or 2-[5-amino-1-(5-phospho-beta-D-ribosyl)imidazole-4-carboxamido]succinate) to 5-aminoimidazole-4-carboxamide ribotide (AICAR or 5-amino-1-(5-phospho-beta-D-ribosyl)imidazole-4-carboxamide) and fumarate, and of adenylosuccinate (ADS or N(6)-(1,2-dicarboxyethyl)-AMP) to adenosine monophosphate (AMP) and fumarate.</text>
</comment>
<dbReference type="eggNOG" id="COG0015">
    <property type="taxonomic scope" value="Bacteria"/>
</dbReference>
<sequence>MIRRTVIKGPRFTPRRTVYAMNLTEISPAIALSPLDGRYRRQTHPLVEFLSEPALNRERMRVEVEWMILLANGYKGNGNRPLVTGVHPLTDVEKRFLRDIPEGFDEAAIARHAAHEAVTHHDVKAVEYSIDDALEAARSALPEGSQLPRLTTLVHFACTSEDINNLSTARCVRNAVENVWLPKVQAIVDELDEKAHLYRARPMLSLTHGQPATPTTLGKELAVYVHRLDRQLRRVRAQEYLGKLNGATGTFGAHMAAVPQVDWIDVSRVFVTERMGLTWNPLTTQIESHDWQAELYGAISHVNRILHNLAVDVWMYISRGVFAQEAVKGATGSSTMPHKINPIRFENAEANLELSCAMLDSLSATLVESRWQRDLTDSTTQRNIGSAMGYSVLAMDNLDAGLRSIHPNEAVMDRELDDNWEVLGEPIQTAMRAAELAGRTGMEHPYEQVKELMRGRAISQEDVERFIDSLDFDDETAERLRRLTPASYTGCADKLVDFDRQ</sequence>
<comment type="pathway">
    <text evidence="1">Purine metabolism; IMP biosynthesis via de novo pathway; 5-amino-1-(5-phospho-D-ribosyl)imidazole-4-carboxamide from 5-amino-1-(5-phospho-D-ribosyl)imidazole-4-carboxylate: step 2/2.</text>
</comment>
<evidence type="ECO:0000256" key="3">
    <source>
        <dbReference type="ARBA" id="ARBA00022755"/>
    </source>
</evidence>
<evidence type="ECO:0000259" key="7">
    <source>
        <dbReference type="Pfam" id="PF08328"/>
    </source>
</evidence>
<dbReference type="GO" id="GO:0004018">
    <property type="term" value="F:N6-(1,2-dicarboxyethyl)AMP AMP-lyase (fumarate-forming) activity"/>
    <property type="evidence" value="ECO:0007669"/>
    <property type="project" value="InterPro"/>
</dbReference>
<dbReference type="PANTHER" id="PTHR43411">
    <property type="entry name" value="ADENYLOSUCCINATE LYASE"/>
    <property type="match status" value="1"/>
</dbReference>
<dbReference type="InterPro" id="IPR013539">
    <property type="entry name" value="PurB_C"/>
</dbReference>
<dbReference type="InterPro" id="IPR020557">
    <property type="entry name" value="Fumarate_lyase_CS"/>
</dbReference>